<comment type="caution">
    <text evidence="2">The sequence shown here is derived from an EMBL/GenBank/DDBJ whole genome shotgun (WGS) entry which is preliminary data.</text>
</comment>
<evidence type="ECO:0000256" key="1">
    <source>
        <dbReference type="SAM" id="MobiDB-lite"/>
    </source>
</evidence>
<dbReference type="AlphaFoldDB" id="A0A7W9U1C8"/>
<accession>A0A7W9U1C8</accession>
<protein>
    <submittedName>
        <fullName evidence="2">Uncharacterized protein</fullName>
    </submittedName>
</protein>
<feature type="region of interest" description="Disordered" evidence="1">
    <location>
        <begin position="1"/>
        <end position="21"/>
    </location>
</feature>
<evidence type="ECO:0000313" key="3">
    <source>
        <dbReference type="Proteomes" id="UP000571554"/>
    </source>
</evidence>
<name>A0A7W9U1C8_9BURK</name>
<evidence type="ECO:0000313" key="2">
    <source>
        <dbReference type="EMBL" id="MBB6105188.1"/>
    </source>
</evidence>
<dbReference type="Proteomes" id="UP000571554">
    <property type="component" value="Unassembled WGS sequence"/>
</dbReference>
<organism evidence="2 3">
    <name type="scientific">Paraburkholderia bannensis</name>
    <dbReference type="NCBI Taxonomy" id="765414"/>
    <lineage>
        <taxon>Bacteria</taxon>
        <taxon>Pseudomonadati</taxon>
        <taxon>Pseudomonadota</taxon>
        <taxon>Betaproteobacteria</taxon>
        <taxon>Burkholderiales</taxon>
        <taxon>Burkholderiaceae</taxon>
        <taxon>Paraburkholderia</taxon>
    </lineage>
</organism>
<sequence length="77" mass="8300">MNSKAMSNDRHAKMPGHHAPRAVAAMRNKVAGQRLAGRRVKDAIALSAQQRRSNELFSRFLHRLVSPVSGGTPPSGG</sequence>
<reference evidence="2 3" key="1">
    <citation type="submission" date="2020-08" db="EMBL/GenBank/DDBJ databases">
        <title>Above-ground endophytic microbial communities from plants in different locations in the United States.</title>
        <authorList>
            <person name="Frank C."/>
        </authorList>
    </citation>
    <scope>NUCLEOTIDE SEQUENCE [LARGE SCALE GENOMIC DNA]</scope>
    <source>
        <strain evidence="2 3">WP4_2_2</strain>
    </source>
</reference>
<keyword evidence="3" id="KW-1185">Reference proteome</keyword>
<proteinExistence type="predicted"/>
<dbReference type="EMBL" id="JACHBW010000016">
    <property type="protein sequence ID" value="MBB6105188.1"/>
    <property type="molecule type" value="Genomic_DNA"/>
</dbReference>
<gene>
    <name evidence="2" type="ORF">F4827_005054</name>
</gene>